<evidence type="ECO:0000313" key="3">
    <source>
        <dbReference type="Proteomes" id="UP000318509"/>
    </source>
</evidence>
<name>A0A537K3M4_9BACT</name>
<keyword evidence="1" id="KW-1133">Transmembrane helix</keyword>
<organism evidence="2 3">
    <name type="scientific">Candidatus Segetimicrobium genomatis</name>
    <dbReference type="NCBI Taxonomy" id="2569760"/>
    <lineage>
        <taxon>Bacteria</taxon>
        <taxon>Bacillati</taxon>
        <taxon>Candidatus Sysuimicrobiota</taxon>
        <taxon>Candidatus Sysuimicrobiia</taxon>
        <taxon>Candidatus Sysuimicrobiales</taxon>
        <taxon>Candidatus Segetimicrobiaceae</taxon>
        <taxon>Candidatus Segetimicrobium</taxon>
    </lineage>
</organism>
<proteinExistence type="predicted"/>
<evidence type="ECO:0000256" key="1">
    <source>
        <dbReference type="SAM" id="Phobius"/>
    </source>
</evidence>
<dbReference type="Proteomes" id="UP000318509">
    <property type="component" value="Unassembled WGS sequence"/>
</dbReference>
<feature type="transmembrane region" description="Helical" evidence="1">
    <location>
        <begin position="66"/>
        <end position="93"/>
    </location>
</feature>
<keyword evidence="1" id="KW-0472">Membrane</keyword>
<dbReference type="InterPro" id="IPR012902">
    <property type="entry name" value="N_methyl_site"/>
</dbReference>
<accession>A0A537K3M4</accession>
<evidence type="ECO:0000313" key="2">
    <source>
        <dbReference type="EMBL" id="TMI90385.1"/>
    </source>
</evidence>
<dbReference type="NCBIfam" id="TIGR02532">
    <property type="entry name" value="IV_pilin_GFxxxE"/>
    <property type="match status" value="1"/>
</dbReference>
<comment type="caution">
    <text evidence="2">The sequence shown here is derived from an EMBL/GenBank/DDBJ whole genome shotgun (WGS) entry which is preliminary data.</text>
</comment>
<sequence length="198" mass="21399">MSTIASACRVFHVRVESPQGGRRPRFARAVFCPRNWGMYRDRGSGVMARASGPGSRRRQRPRVGGARGFTLIEIIVGMTVFLAISFALLQVFMNGATYANRSDTKSAATSLAGQIIEQIKASPNPYAMVGFTNIARTPLPLPAPYTGVLNPSPHTFQVSVTVTPDNNLNMITVTVSVYRPTDPDGTPLVTESTVLDAQ</sequence>
<gene>
    <name evidence="2" type="ORF">E6H00_07085</name>
</gene>
<reference evidence="2 3" key="1">
    <citation type="journal article" date="2019" name="Nat. Microbiol.">
        <title>Mediterranean grassland soil C-N compound turnover is dependent on rainfall and depth, and is mediated by genomically divergent microorganisms.</title>
        <authorList>
            <person name="Diamond S."/>
            <person name="Andeer P.F."/>
            <person name="Li Z."/>
            <person name="Crits-Christoph A."/>
            <person name="Burstein D."/>
            <person name="Anantharaman K."/>
            <person name="Lane K.R."/>
            <person name="Thomas B.C."/>
            <person name="Pan C."/>
            <person name="Northen T.R."/>
            <person name="Banfield J.F."/>
        </authorList>
    </citation>
    <scope>NUCLEOTIDE SEQUENCE [LARGE SCALE GENOMIC DNA]</scope>
    <source>
        <strain evidence="2">NP_3</strain>
    </source>
</reference>
<protein>
    <submittedName>
        <fullName evidence="2">Type II secretion system protein</fullName>
    </submittedName>
</protein>
<dbReference type="AlphaFoldDB" id="A0A537K3M4"/>
<keyword evidence="1" id="KW-0812">Transmembrane</keyword>
<dbReference type="PROSITE" id="PS00409">
    <property type="entry name" value="PROKAR_NTER_METHYL"/>
    <property type="match status" value="1"/>
</dbReference>
<dbReference type="EMBL" id="VBAK01000113">
    <property type="protein sequence ID" value="TMI90385.1"/>
    <property type="molecule type" value="Genomic_DNA"/>
</dbReference>